<name>A0ABU8VA36_9BURK</name>
<sequence>MNTPSLAHFVWLCTPLQGAIPAARQSRFLGISGLRAVAAALAVAMGLGAGVAAHGEEDQAQQFTPEFRELHKGFDGKHTPKITAPDSVKRGAWFTVTVSIGADSMHPSLQEHFVRYIALYKDSVEIARAYLHPVYSAPTVTFTVALDEGGLLRAIAEPTHSAAWEASKKIAVVP</sequence>
<keyword evidence="3" id="KW-1185">Reference proteome</keyword>
<accession>A0ABU8VA36</accession>
<feature type="domain" description="Desulfoferrodoxin ferrous iron-binding" evidence="1">
    <location>
        <begin position="75"/>
        <end position="166"/>
    </location>
</feature>
<gene>
    <name evidence="2" type="ORF">WKW77_03830</name>
</gene>
<dbReference type="Gene3D" id="2.60.40.730">
    <property type="entry name" value="SOR catalytic domain"/>
    <property type="match status" value="1"/>
</dbReference>
<proteinExistence type="predicted"/>
<evidence type="ECO:0000313" key="2">
    <source>
        <dbReference type="EMBL" id="MEJ8810181.1"/>
    </source>
</evidence>
<comment type="caution">
    <text evidence="2">The sequence shown here is derived from an EMBL/GenBank/DDBJ whole genome shotgun (WGS) entry which is preliminary data.</text>
</comment>
<dbReference type="SUPFAM" id="SSF49367">
    <property type="entry name" value="Superoxide reductase-like"/>
    <property type="match status" value="1"/>
</dbReference>
<dbReference type="Proteomes" id="UP001365846">
    <property type="component" value="Unassembled WGS sequence"/>
</dbReference>
<dbReference type="RefSeq" id="WP_340355479.1">
    <property type="nucleotide sequence ID" value="NZ_JBBKZU010000001.1"/>
</dbReference>
<dbReference type="InterPro" id="IPR002742">
    <property type="entry name" value="Desulfoferrodoxin_Fe-bd_dom"/>
</dbReference>
<evidence type="ECO:0000313" key="3">
    <source>
        <dbReference type="Proteomes" id="UP001365846"/>
    </source>
</evidence>
<protein>
    <submittedName>
        <fullName evidence="2">Desulfoferrodoxin family protein</fullName>
    </submittedName>
</protein>
<organism evidence="2 3">
    <name type="scientific">Variovorax ureilyticus</name>
    <dbReference type="NCBI Taxonomy" id="1836198"/>
    <lineage>
        <taxon>Bacteria</taxon>
        <taxon>Pseudomonadati</taxon>
        <taxon>Pseudomonadota</taxon>
        <taxon>Betaproteobacteria</taxon>
        <taxon>Burkholderiales</taxon>
        <taxon>Comamonadaceae</taxon>
        <taxon>Variovorax</taxon>
    </lineage>
</organism>
<dbReference type="EMBL" id="JBBKZU010000001">
    <property type="protein sequence ID" value="MEJ8810181.1"/>
    <property type="molecule type" value="Genomic_DNA"/>
</dbReference>
<dbReference type="Pfam" id="PF01880">
    <property type="entry name" value="Desulfoferrodox"/>
    <property type="match status" value="1"/>
</dbReference>
<reference evidence="2 3" key="1">
    <citation type="submission" date="2024-03" db="EMBL/GenBank/DDBJ databases">
        <title>Novel species of the genus Variovorax.</title>
        <authorList>
            <person name="Liu Q."/>
            <person name="Xin Y.-H."/>
        </authorList>
    </citation>
    <scope>NUCLEOTIDE SEQUENCE [LARGE SCALE GENOMIC DNA]</scope>
    <source>
        <strain evidence="2 3">KACC 18899</strain>
    </source>
</reference>
<evidence type="ECO:0000259" key="1">
    <source>
        <dbReference type="Pfam" id="PF01880"/>
    </source>
</evidence>
<dbReference type="InterPro" id="IPR036073">
    <property type="entry name" value="Desulfoferrodoxin_Fe-bd_dom_sf"/>
</dbReference>